<evidence type="ECO:0000313" key="1">
    <source>
        <dbReference type="EMBL" id="BDQ60044.1"/>
    </source>
</evidence>
<organism evidence="1 2">
    <name type="scientific">Enterococcus faecalis</name>
    <name type="common">Streptococcus faecalis</name>
    <dbReference type="NCBI Taxonomy" id="1351"/>
    <lineage>
        <taxon>Bacteria</taxon>
        <taxon>Bacillati</taxon>
        <taxon>Bacillota</taxon>
        <taxon>Bacilli</taxon>
        <taxon>Lactobacillales</taxon>
        <taxon>Enterococcaceae</taxon>
        <taxon>Enterococcus</taxon>
    </lineage>
</organism>
<sequence length="300" mass="32674">MKKSSLNNLEYLDISQEINALQRPSTPFLSWLLGAGKTSPATSTEIKWRESELDGEDSSAQLEGGEYKDVDSGRKWFNNYTEIFRKSTSVSGTLDAINVNGVGSELANQVSQRALEMKLDLNKKLLIGVKADENGTKGRQMAGVINLINSDNLVKTSAADAVTRKDVDKMFKTMFDKGYAGEKLCLVSTDMVDLMTDEVDKAGTKVFNFGDRVAFGLQLGKIVSNYGSGTALIEPSLPSGTMIALDTNYVELRPLREWRAEELAKTTDSKRIGLVGEYTIEYNASNSGAILNLATAAPGE</sequence>
<accession>A0AC59HK74</accession>
<dbReference type="EMBL" id="AP026729">
    <property type="protein sequence ID" value="BDQ60044.1"/>
    <property type="molecule type" value="Genomic_DNA"/>
</dbReference>
<name>A0AC59HK74_ENTFL</name>
<gene>
    <name evidence="1" type="ORF">EfsSVR2332_01220</name>
</gene>
<proteinExistence type="predicted"/>
<reference evidence="1" key="1">
    <citation type="submission" date="2022-08" db="EMBL/GenBank/DDBJ databases">
        <title>Molecular epidemiological analysis of five strains of VanD-type vancomycin-resistant Enterococcus faecalis.</title>
        <authorList>
            <person name="Mimura K."/>
            <person name="Hashimoto Y."/>
            <person name="Tomita H."/>
        </authorList>
    </citation>
    <scope>NUCLEOTIDE SEQUENCE</scope>
    <source>
        <strain evidence="1">SVR2332</strain>
    </source>
</reference>
<dbReference type="Proteomes" id="UP001317613">
    <property type="component" value="Chromosome"/>
</dbReference>
<evidence type="ECO:0000313" key="2">
    <source>
        <dbReference type="Proteomes" id="UP001317613"/>
    </source>
</evidence>
<protein>
    <submittedName>
        <fullName evidence="1">Uncharacterized protein</fullName>
    </submittedName>
</protein>